<dbReference type="GO" id="GO:0042884">
    <property type="term" value="P:microcin transport"/>
    <property type="evidence" value="ECO:0007669"/>
    <property type="project" value="TreeGrafter"/>
</dbReference>
<evidence type="ECO:0000313" key="5">
    <source>
        <dbReference type="Proteomes" id="UP000326178"/>
    </source>
</evidence>
<dbReference type="GO" id="GO:0015833">
    <property type="term" value="P:peptide transport"/>
    <property type="evidence" value="ECO:0007669"/>
    <property type="project" value="TreeGrafter"/>
</dbReference>
<keyword evidence="5" id="KW-1185">Reference proteome</keyword>
<protein>
    <submittedName>
        <fullName evidence="4">ABC transporter substrate-binding protein</fullName>
    </submittedName>
</protein>
<accession>A0A5J6F7W5</accession>
<dbReference type="KEGG" id="snk:CP967_09260"/>
<dbReference type="Pfam" id="PF00496">
    <property type="entry name" value="SBP_bac_5"/>
    <property type="match status" value="1"/>
</dbReference>
<dbReference type="SUPFAM" id="SSF53850">
    <property type="entry name" value="Periplasmic binding protein-like II"/>
    <property type="match status" value="1"/>
</dbReference>
<dbReference type="PROSITE" id="PS51257">
    <property type="entry name" value="PROKAR_LIPOPROTEIN"/>
    <property type="match status" value="1"/>
</dbReference>
<evidence type="ECO:0000256" key="2">
    <source>
        <dbReference type="SAM" id="SignalP"/>
    </source>
</evidence>
<dbReference type="GO" id="GO:0043190">
    <property type="term" value="C:ATP-binding cassette (ABC) transporter complex"/>
    <property type="evidence" value="ECO:0007669"/>
    <property type="project" value="InterPro"/>
</dbReference>
<proteinExistence type="predicted"/>
<organism evidence="4 5">
    <name type="scientific">Streptomyces nitrosporeus</name>
    <dbReference type="NCBI Taxonomy" id="28894"/>
    <lineage>
        <taxon>Bacteria</taxon>
        <taxon>Bacillati</taxon>
        <taxon>Actinomycetota</taxon>
        <taxon>Actinomycetes</taxon>
        <taxon>Kitasatosporales</taxon>
        <taxon>Streptomycetaceae</taxon>
        <taxon>Streptomyces</taxon>
    </lineage>
</organism>
<dbReference type="PANTHER" id="PTHR30290">
    <property type="entry name" value="PERIPLASMIC BINDING COMPONENT OF ABC TRANSPORTER"/>
    <property type="match status" value="1"/>
</dbReference>
<evidence type="ECO:0000259" key="3">
    <source>
        <dbReference type="Pfam" id="PF00496"/>
    </source>
</evidence>
<sequence>MSVHRRRRHTLRALSAATAVVALAAGCSSANSGGNKGGAGASGVLTLGKPDGPQTNNSNPFLATSASATLGYRVMIYEPLAMTNQIRPTDKADPWLATDWTWESNFTKVTFTLDERAEWADGKPLTAADVAFTFGLLKKHPALNGNGIPYDGITVEGGKVVLTFKDSQFVNQNKIISTYIVPKHIWEKVENPETWPNRTPVGSGPYKLKTFTPQTTTLTATPAYWKGETKVKELRYTAYNDNSAATTALANGKVEWSFVFMPDYKQLYVAKDPENHKLWFPSGLGIHGLWFNTARKPLDNPALRKAMAMVVDRNAIHVQAQATLYPEITNPTGIPLPAGEPFLAPEYKGATTEPDVDGAKALLKDAGFTLDGGTLKDPDGKPVELTFTDPAGWNDYITGLSIIKDNIKQLGIGAKVKTQTAEAWGNDVATGNFDATLHWTNSGATPYDMYQNIMDGAILQPVGKSAQLGNFGRFKSPEATAALKEYADATDDATRTEAMNTLQKIMVEQAPVIPTAAAPIGAEYSTRNWVGWPTEENPYAAPQHTQPDALEVVLNLKPAEK</sequence>
<dbReference type="RefSeq" id="WP_150487496.1">
    <property type="nucleotide sequence ID" value="NZ_BMUV01000001.1"/>
</dbReference>
<name>A0A5J6F7W5_9ACTN</name>
<dbReference type="AlphaFoldDB" id="A0A5J6F7W5"/>
<feature type="signal peptide" evidence="2">
    <location>
        <begin position="1"/>
        <end position="24"/>
    </location>
</feature>
<dbReference type="PIRSF" id="PIRSF002741">
    <property type="entry name" value="MppA"/>
    <property type="match status" value="1"/>
</dbReference>
<gene>
    <name evidence="4" type="ORF">CP967_09260</name>
</gene>
<dbReference type="InterPro" id="IPR030678">
    <property type="entry name" value="Peptide/Ni-bd"/>
</dbReference>
<dbReference type="OrthoDB" id="9764591at2"/>
<dbReference type="GO" id="GO:1904680">
    <property type="term" value="F:peptide transmembrane transporter activity"/>
    <property type="evidence" value="ECO:0007669"/>
    <property type="project" value="TreeGrafter"/>
</dbReference>
<dbReference type="CDD" id="cd08509">
    <property type="entry name" value="PBP2_TmCBP_oligosaccharides_like"/>
    <property type="match status" value="1"/>
</dbReference>
<dbReference type="InterPro" id="IPR039424">
    <property type="entry name" value="SBP_5"/>
</dbReference>
<dbReference type="Gene3D" id="3.10.105.10">
    <property type="entry name" value="Dipeptide-binding Protein, Domain 3"/>
    <property type="match status" value="1"/>
</dbReference>
<evidence type="ECO:0000256" key="1">
    <source>
        <dbReference type="ARBA" id="ARBA00022729"/>
    </source>
</evidence>
<dbReference type="Gene3D" id="3.40.190.10">
    <property type="entry name" value="Periplasmic binding protein-like II"/>
    <property type="match status" value="1"/>
</dbReference>
<evidence type="ECO:0000313" key="4">
    <source>
        <dbReference type="EMBL" id="QEU72136.1"/>
    </source>
</evidence>
<dbReference type="Proteomes" id="UP000326178">
    <property type="component" value="Chromosome"/>
</dbReference>
<dbReference type="Gene3D" id="3.90.76.10">
    <property type="entry name" value="Dipeptide-binding Protein, Domain 1"/>
    <property type="match status" value="1"/>
</dbReference>
<dbReference type="GO" id="GO:0030288">
    <property type="term" value="C:outer membrane-bounded periplasmic space"/>
    <property type="evidence" value="ECO:0007669"/>
    <property type="project" value="TreeGrafter"/>
</dbReference>
<dbReference type="EMBL" id="CP023702">
    <property type="protein sequence ID" value="QEU72136.1"/>
    <property type="molecule type" value="Genomic_DNA"/>
</dbReference>
<dbReference type="PANTHER" id="PTHR30290:SF64">
    <property type="entry name" value="ABC TRANSPORTER PERIPLASMIC BINDING PROTEIN"/>
    <property type="match status" value="1"/>
</dbReference>
<keyword evidence="1 2" id="KW-0732">Signal</keyword>
<dbReference type="InterPro" id="IPR000914">
    <property type="entry name" value="SBP_5_dom"/>
</dbReference>
<feature type="domain" description="Solute-binding protein family 5" evidence="3">
    <location>
        <begin position="93"/>
        <end position="452"/>
    </location>
</feature>
<feature type="chain" id="PRO_5039498757" evidence="2">
    <location>
        <begin position="25"/>
        <end position="561"/>
    </location>
</feature>
<reference evidence="4 5" key="1">
    <citation type="submission" date="2017-09" db="EMBL/GenBank/DDBJ databases">
        <authorList>
            <person name="Lee N."/>
            <person name="Cho B.-K."/>
        </authorList>
    </citation>
    <scope>NUCLEOTIDE SEQUENCE [LARGE SCALE GENOMIC DNA]</scope>
    <source>
        <strain evidence="4 5">ATCC 12769</strain>
    </source>
</reference>